<proteinExistence type="predicted"/>
<name>A0A222YYF4_9CAUD</name>
<dbReference type="GeneID" id="54981599"/>
<keyword evidence="2" id="KW-1185">Reference proteome</keyword>
<evidence type="ECO:0000313" key="2">
    <source>
        <dbReference type="Proteomes" id="UP000221247"/>
    </source>
</evidence>
<sequence length="92" mass="10664">MNEEDLKEQINSLIRDEIQDVINDYVDSVEETKKAGLGFVSADDDQKLKVKVSQKEIDKIIKEYKRIKKEERSNLTHIKKLGLVDKHGNPLK</sequence>
<accession>A0A222YYF4</accession>
<organism evidence="1 2">
    <name type="scientific">Synechococcus phage Bellamy</name>
    <dbReference type="NCBI Taxonomy" id="2023996"/>
    <lineage>
        <taxon>Viruses</taxon>
        <taxon>Duplodnaviria</taxon>
        <taxon>Heunggongvirae</taxon>
        <taxon>Uroviricota</taxon>
        <taxon>Caudoviricetes</taxon>
        <taxon>Pantevenvirales</taxon>
        <taxon>Kyanoviridae</taxon>
        <taxon>Bellamyvirus</taxon>
        <taxon>Bellamyvirus bellamy</taxon>
    </lineage>
</organism>
<evidence type="ECO:0000313" key="1">
    <source>
        <dbReference type="EMBL" id="ASR76305.1"/>
    </source>
</evidence>
<reference evidence="1 2" key="1">
    <citation type="submission" date="2017-06" db="EMBL/GenBank/DDBJ databases">
        <authorList>
            <person name="Kim H.J."/>
            <person name="Triplett B.A."/>
        </authorList>
    </citation>
    <scope>NUCLEOTIDE SEQUENCE [LARGE SCALE GENOMIC DNA]</scope>
</reference>
<dbReference type="KEGG" id="vg:54981599"/>
<dbReference type="RefSeq" id="YP_009791418.1">
    <property type="nucleotide sequence ID" value="NC_047838.1"/>
</dbReference>
<dbReference type="EMBL" id="MF351863">
    <property type="protein sequence ID" value="ASR76305.1"/>
    <property type="molecule type" value="Genomic_DNA"/>
</dbReference>
<dbReference type="Proteomes" id="UP000221247">
    <property type="component" value="Segment"/>
</dbReference>
<protein>
    <submittedName>
        <fullName evidence="1">Uncharacterized protein</fullName>
    </submittedName>
</protein>
<gene>
    <name evidence="1" type="primary">269</name>
    <name evidence="1" type="ORF">PBI_BELLAMY_269</name>
</gene>